<dbReference type="EMBL" id="CAADIC010000026">
    <property type="protein sequence ID" value="VFR40890.1"/>
    <property type="molecule type" value="Genomic_DNA"/>
</dbReference>
<dbReference type="EMBL" id="CAADIJ010000018">
    <property type="protein sequence ID" value="VFR73648.1"/>
    <property type="molecule type" value="Genomic_DNA"/>
</dbReference>
<evidence type="ECO:0000256" key="1">
    <source>
        <dbReference type="SAM" id="MobiDB-lite"/>
    </source>
</evidence>
<sequence>MDSRSVARGACARWGMGRQSTHAPIGESGNNPGESQPVRRFEQARGITL</sequence>
<reference evidence="6" key="1">
    <citation type="submission" date="2019-03" db="EMBL/GenBank/DDBJ databases">
        <authorList>
            <person name="Danneels B."/>
        </authorList>
    </citation>
    <scope>NUCLEOTIDE SEQUENCE</scope>
</reference>
<protein>
    <submittedName>
        <fullName evidence="6">Uncharacterized protein</fullName>
    </submittedName>
</protein>
<dbReference type="EMBL" id="CAADIB010000006">
    <property type="protein sequence ID" value="VFR27286.1"/>
    <property type="molecule type" value="Genomic_DNA"/>
</dbReference>
<feature type="compositionally biased region" description="Polar residues" evidence="1">
    <location>
        <begin position="18"/>
        <end position="34"/>
    </location>
</feature>
<gene>
    <name evidence="4" type="ORF">ANDA3_0206</name>
    <name evidence="2" type="ORF">ANDO1_0079</name>
    <name evidence="3" type="ORF">ANDO2_4470</name>
    <name evidence="5" type="ORF">DAR2_0078</name>
    <name evidence="6" type="ORF">DAR3_4523</name>
</gene>
<feature type="region of interest" description="Disordered" evidence="1">
    <location>
        <begin position="1"/>
        <end position="49"/>
    </location>
</feature>
<evidence type="ECO:0000313" key="4">
    <source>
        <dbReference type="EMBL" id="VFR40890.1"/>
    </source>
</evidence>
<dbReference type="AlphaFoldDB" id="A0A484TFG6"/>
<evidence type="ECO:0000313" key="3">
    <source>
        <dbReference type="EMBL" id="VFR27286.1"/>
    </source>
</evidence>
<evidence type="ECO:0000313" key="2">
    <source>
        <dbReference type="EMBL" id="VFR23563.1"/>
    </source>
</evidence>
<dbReference type="EMBL" id="CAADHZ010000009">
    <property type="protein sequence ID" value="VFR23563.1"/>
    <property type="molecule type" value="Genomic_DNA"/>
</dbReference>
<dbReference type="EMBL" id="CAADIL010000009">
    <property type="protein sequence ID" value="VFR67580.1"/>
    <property type="molecule type" value="Genomic_DNA"/>
</dbReference>
<name>A0A484TFG6_9ZZZZ</name>
<evidence type="ECO:0000313" key="5">
    <source>
        <dbReference type="EMBL" id="VFR67580.1"/>
    </source>
</evidence>
<evidence type="ECO:0000313" key="6">
    <source>
        <dbReference type="EMBL" id="VFR73648.1"/>
    </source>
</evidence>
<organism evidence="6">
    <name type="scientific">plant metagenome</name>
    <dbReference type="NCBI Taxonomy" id="1297885"/>
    <lineage>
        <taxon>unclassified sequences</taxon>
        <taxon>metagenomes</taxon>
        <taxon>organismal metagenomes</taxon>
    </lineage>
</organism>
<accession>A0A484TFG6</accession>
<proteinExistence type="predicted"/>